<accession>A0A4P6K5I1</accession>
<evidence type="ECO:0000313" key="11">
    <source>
        <dbReference type="EMBL" id="QBD83494.1"/>
    </source>
</evidence>
<feature type="domain" description="HTH araC/xylS-type" evidence="10">
    <location>
        <begin position="89"/>
        <end position="187"/>
    </location>
</feature>
<dbReference type="AlphaFoldDB" id="A0A4P6K5I1"/>
<dbReference type="KEGG" id="kbs:EPA93_16655"/>
<dbReference type="GO" id="GO:0032259">
    <property type="term" value="P:methylation"/>
    <property type="evidence" value="ECO:0007669"/>
    <property type="project" value="UniProtKB-KW"/>
</dbReference>
<dbReference type="InterPro" id="IPR004026">
    <property type="entry name" value="Ada_DNA_repair_Zn-bd"/>
</dbReference>
<keyword evidence="5" id="KW-0227">DNA damage</keyword>
<dbReference type="GO" id="GO:0003700">
    <property type="term" value="F:DNA-binding transcription factor activity"/>
    <property type="evidence" value="ECO:0007669"/>
    <property type="project" value="InterPro"/>
</dbReference>
<keyword evidence="4" id="KW-0489">Methyltransferase</keyword>
<dbReference type="Gene3D" id="1.10.340.30">
    <property type="entry name" value="Hypothetical protein, domain 2"/>
    <property type="match status" value="1"/>
</dbReference>
<evidence type="ECO:0000313" key="12">
    <source>
        <dbReference type="Proteomes" id="UP000290365"/>
    </source>
</evidence>
<dbReference type="InterPro" id="IPR009057">
    <property type="entry name" value="Homeodomain-like_sf"/>
</dbReference>
<dbReference type="PANTHER" id="PTHR43003:SF13">
    <property type="entry name" value="DNA-3-METHYLADENINE GLYCOSYLASE 2"/>
    <property type="match status" value="1"/>
</dbReference>
<dbReference type="GO" id="GO:0043565">
    <property type="term" value="F:sequence-specific DNA binding"/>
    <property type="evidence" value="ECO:0007669"/>
    <property type="project" value="InterPro"/>
</dbReference>
<organism evidence="11 12">
    <name type="scientific">Ktedonosporobacter rubrisoli</name>
    <dbReference type="NCBI Taxonomy" id="2509675"/>
    <lineage>
        <taxon>Bacteria</taxon>
        <taxon>Bacillati</taxon>
        <taxon>Chloroflexota</taxon>
        <taxon>Ktedonobacteria</taxon>
        <taxon>Ktedonobacterales</taxon>
        <taxon>Ktedonosporobacteraceae</taxon>
        <taxon>Ktedonosporobacter</taxon>
    </lineage>
</organism>
<dbReference type="InterPro" id="IPR035451">
    <property type="entry name" value="Ada-like_dom_sf"/>
</dbReference>
<evidence type="ECO:0000256" key="9">
    <source>
        <dbReference type="ARBA" id="ARBA00023204"/>
    </source>
</evidence>
<dbReference type="Gene3D" id="3.30.310.20">
    <property type="entry name" value="DNA-3-methyladenine glycosylase AlkA, N-terminal domain"/>
    <property type="match status" value="1"/>
</dbReference>
<dbReference type="SMART" id="SM01009">
    <property type="entry name" value="AlkA_N"/>
    <property type="match status" value="1"/>
</dbReference>
<keyword evidence="4" id="KW-0808">Transferase</keyword>
<evidence type="ECO:0000256" key="6">
    <source>
        <dbReference type="ARBA" id="ARBA00023015"/>
    </source>
</evidence>
<sequence length="509" mass="55428">MQTYTDFDLCYKALCSRDSRFDGRFFAAVTTTGIYCRPICPAPTPYAKHVRFFTCAAAAEAAGFRACRRCHPEASPGSPEWNMRADLVARALRLIADGVVDTEGVSGLAQRLAVSERHLHRELMAEVGVGPLALARTRRAQTARLLIDQTNLSLTTIAFTAGFASIRQFNETMQTAFGCAPSAFRRSARPEKGGEGKLTLRLQYRPPFEAGTLLSYLGQRAVNGVEEVKDGCYRRTVILPASQGVIELEPMKKANAVQLRLQLTNLNDLSMLVQRCRQLFDLDMVPEMISNILAKDSLLTILVAQKPGLRIPGALDGFELAVRAILGQQISVAGARTLAGRLVAGLGVPLEQPQSSLTHFFPSAQVIANADLQGYGLTNSRITALKALASAVAAGDLVLDRSADYEVTKEQLLKLPGIGPWTVAYIVMRVMGDPDAFPVTDLALRRALEHLGVNMSVRDLEAYAEAWRPWRAYATHYLWANLAASPARNKAGSQVNAVSDEKVLSGLLQ</sequence>
<dbReference type="Pfam" id="PF12833">
    <property type="entry name" value="HTH_18"/>
    <property type="match status" value="1"/>
</dbReference>
<evidence type="ECO:0000256" key="7">
    <source>
        <dbReference type="ARBA" id="ARBA00023159"/>
    </source>
</evidence>
<dbReference type="Pfam" id="PF02805">
    <property type="entry name" value="Ada_Zn_binding"/>
    <property type="match status" value="1"/>
</dbReference>
<evidence type="ECO:0000259" key="10">
    <source>
        <dbReference type="PROSITE" id="PS01124"/>
    </source>
</evidence>
<gene>
    <name evidence="11" type="ORF">EPA93_16655</name>
</gene>
<evidence type="ECO:0000256" key="8">
    <source>
        <dbReference type="ARBA" id="ARBA00023163"/>
    </source>
</evidence>
<dbReference type="GO" id="GO:0005737">
    <property type="term" value="C:cytoplasm"/>
    <property type="evidence" value="ECO:0007669"/>
    <property type="project" value="TreeGrafter"/>
</dbReference>
<dbReference type="SUPFAM" id="SSF46689">
    <property type="entry name" value="Homeodomain-like"/>
    <property type="match status" value="1"/>
</dbReference>
<dbReference type="CDD" id="cd00056">
    <property type="entry name" value="ENDO3c"/>
    <property type="match status" value="1"/>
</dbReference>
<comment type="cofactor">
    <cofactor evidence="2">
        <name>Zn(2+)</name>
        <dbReference type="ChEBI" id="CHEBI:29105"/>
    </cofactor>
</comment>
<proteinExistence type="predicted"/>
<name>A0A4P6K5I1_KTERU</name>
<evidence type="ECO:0000256" key="5">
    <source>
        <dbReference type="ARBA" id="ARBA00022763"/>
    </source>
</evidence>
<protein>
    <recommendedName>
        <fullName evidence="3">DNA-3-methyladenine glycosylase II</fullName>
        <ecNumber evidence="3">3.2.2.21</ecNumber>
    </recommendedName>
</protein>
<dbReference type="InterPro" id="IPR051912">
    <property type="entry name" value="Alkylbase_DNA_Glycosylase/TA"/>
</dbReference>
<dbReference type="InterPro" id="IPR003265">
    <property type="entry name" value="HhH-GPD_domain"/>
</dbReference>
<keyword evidence="7" id="KW-0010">Activator</keyword>
<dbReference type="PROSITE" id="PS01124">
    <property type="entry name" value="HTH_ARAC_FAMILY_2"/>
    <property type="match status" value="1"/>
</dbReference>
<keyword evidence="9" id="KW-0234">DNA repair</keyword>
<evidence type="ECO:0000256" key="4">
    <source>
        <dbReference type="ARBA" id="ARBA00022603"/>
    </source>
</evidence>
<dbReference type="SMART" id="SM00478">
    <property type="entry name" value="ENDO3c"/>
    <property type="match status" value="1"/>
</dbReference>
<dbReference type="GO" id="GO:0032993">
    <property type="term" value="C:protein-DNA complex"/>
    <property type="evidence" value="ECO:0007669"/>
    <property type="project" value="TreeGrafter"/>
</dbReference>
<dbReference type="GO" id="GO:0032131">
    <property type="term" value="F:alkylated DNA binding"/>
    <property type="evidence" value="ECO:0007669"/>
    <property type="project" value="TreeGrafter"/>
</dbReference>
<dbReference type="GO" id="GO:0043916">
    <property type="term" value="F:DNA-7-methylguanine glycosylase activity"/>
    <property type="evidence" value="ECO:0007669"/>
    <property type="project" value="TreeGrafter"/>
</dbReference>
<evidence type="ECO:0000256" key="1">
    <source>
        <dbReference type="ARBA" id="ARBA00000086"/>
    </source>
</evidence>
<dbReference type="InterPro" id="IPR011257">
    <property type="entry name" value="DNA_glycosylase"/>
</dbReference>
<dbReference type="SUPFAM" id="SSF48150">
    <property type="entry name" value="DNA-glycosylase"/>
    <property type="match status" value="1"/>
</dbReference>
<dbReference type="InterPro" id="IPR037046">
    <property type="entry name" value="AlkA_N_sf"/>
</dbReference>
<dbReference type="Gene3D" id="1.10.10.60">
    <property type="entry name" value="Homeodomain-like"/>
    <property type="match status" value="1"/>
</dbReference>
<dbReference type="Gene3D" id="1.10.1670.10">
    <property type="entry name" value="Helix-hairpin-Helix base-excision DNA repair enzymes (C-terminal)"/>
    <property type="match status" value="1"/>
</dbReference>
<dbReference type="Gene3D" id="3.40.10.10">
    <property type="entry name" value="DNA Methylphosphotriester Repair Domain"/>
    <property type="match status" value="1"/>
</dbReference>
<dbReference type="GO" id="GO:0008725">
    <property type="term" value="F:DNA-3-methyladenine glycosylase activity"/>
    <property type="evidence" value="ECO:0007669"/>
    <property type="project" value="TreeGrafter"/>
</dbReference>
<dbReference type="PANTHER" id="PTHR43003">
    <property type="entry name" value="DNA-3-METHYLADENINE GLYCOSYLASE"/>
    <property type="match status" value="1"/>
</dbReference>
<dbReference type="OrthoDB" id="9802228at2"/>
<keyword evidence="8" id="KW-0804">Transcription</keyword>
<dbReference type="EMBL" id="CP035758">
    <property type="protein sequence ID" value="QBD83494.1"/>
    <property type="molecule type" value="Genomic_DNA"/>
</dbReference>
<dbReference type="GO" id="GO:0006307">
    <property type="term" value="P:DNA alkylation repair"/>
    <property type="evidence" value="ECO:0007669"/>
    <property type="project" value="TreeGrafter"/>
</dbReference>
<dbReference type="InterPro" id="IPR023170">
    <property type="entry name" value="HhH_base_excis_C"/>
</dbReference>
<dbReference type="InterPro" id="IPR010316">
    <property type="entry name" value="AlkA_N"/>
</dbReference>
<evidence type="ECO:0000256" key="3">
    <source>
        <dbReference type="ARBA" id="ARBA00012000"/>
    </source>
</evidence>
<keyword evidence="12" id="KW-1185">Reference proteome</keyword>
<dbReference type="GO" id="GO:0008270">
    <property type="term" value="F:zinc ion binding"/>
    <property type="evidence" value="ECO:0007669"/>
    <property type="project" value="InterPro"/>
</dbReference>
<dbReference type="GO" id="GO:0006285">
    <property type="term" value="P:base-excision repair, AP site formation"/>
    <property type="evidence" value="ECO:0007669"/>
    <property type="project" value="TreeGrafter"/>
</dbReference>
<dbReference type="Pfam" id="PF00730">
    <property type="entry name" value="HhH-GPD"/>
    <property type="match status" value="1"/>
</dbReference>
<keyword evidence="6" id="KW-0805">Transcription regulation</keyword>
<comment type="catalytic activity">
    <reaction evidence="1">
        <text>Hydrolysis of alkylated DNA, releasing 3-methyladenine, 3-methylguanine, 7-methylguanine and 7-methyladenine.</text>
        <dbReference type="EC" id="3.2.2.21"/>
    </reaction>
</comment>
<dbReference type="EC" id="3.2.2.21" evidence="3"/>
<dbReference type="SMART" id="SM00342">
    <property type="entry name" value="HTH_ARAC"/>
    <property type="match status" value="1"/>
</dbReference>
<dbReference type="SUPFAM" id="SSF57884">
    <property type="entry name" value="Ada DNA repair protein, N-terminal domain (N-Ada 10)"/>
    <property type="match status" value="1"/>
</dbReference>
<dbReference type="GO" id="GO:0008168">
    <property type="term" value="F:methyltransferase activity"/>
    <property type="evidence" value="ECO:0007669"/>
    <property type="project" value="UniProtKB-KW"/>
</dbReference>
<reference evidence="11 12" key="1">
    <citation type="submission" date="2019-01" db="EMBL/GenBank/DDBJ databases">
        <title>Ktedonosporobacter rubrisoli SCAWS-G2.</title>
        <authorList>
            <person name="Huang Y."/>
            <person name="Yan B."/>
        </authorList>
    </citation>
    <scope>NUCLEOTIDE SEQUENCE [LARGE SCALE GENOMIC DNA]</scope>
    <source>
        <strain evidence="11 12">SCAWS-G2</strain>
    </source>
</reference>
<dbReference type="InterPro" id="IPR018060">
    <property type="entry name" value="HTH_AraC"/>
</dbReference>
<dbReference type="SUPFAM" id="SSF55945">
    <property type="entry name" value="TATA-box binding protein-like"/>
    <property type="match status" value="1"/>
</dbReference>
<dbReference type="Proteomes" id="UP000290365">
    <property type="component" value="Chromosome"/>
</dbReference>
<evidence type="ECO:0000256" key="2">
    <source>
        <dbReference type="ARBA" id="ARBA00001947"/>
    </source>
</evidence>
<dbReference type="Pfam" id="PF06029">
    <property type="entry name" value="AlkA_N"/>
    <property type="match status" value="1"/>
</dbReference>